<evidence type="ECO:0000256" key="1">
    <source>
        <dbReference type="ARBA" id="ARBA00001933"/>
    </source>
</evidence>
<dbReference type="Proteomes" id="UP000593892">
    <property type="component" value="Chromosome"/>
</dbReference>
<dbReference type="KEGG" id="pfer:IRI77_00095"/>
<dbReference type="GO" id="GO:0006779">
    <property type="term" value="P:porphyrin-containing compound biosynthetic process"/>
    <property type="evidence" value="ECO:0007669"/>
    <property type="project" value="UniProtKB-KW"/>
</dbReference>
<evidence type="ECO:0000313" key="11">
    <source>
        <dbReference type="EMBL" id="QOY91867.1"/>
    </source>
</evidence>
<dbReference type="FunFam" id="3.40.640.10:FF:000021">
    <property type="entry name" value="Glutamate-1-semialdehyde 2,1-aminomutase"/>
    <property type="match status" value="1"/>
</dbReference>
<keyword evidence="7" id="KW-0413">Isomerase</keyword>
<name>A0A7S7SN03_PALFE</name>
<sequence length="417" mass="45879">MEFIPGGVNSSLRAVEPRLVPVRAEGAYFYDMDGTRYLDYHGAFGPPILGHSHPAVTKRVKAAIEETDQVGVGIGPLEIELARKIVQHIPSGDKALLCNSGSEATYHAIRLSRAVTGRSKVIKFQGCYHGFHDALAMNVITPKEKLGQRDPLSAGSHSAVLADTFVCEFNNLDEVTQVFEKNPEQIAAVILEPIPHNIGCVMPRQEFLEGLRALTQKHGTILIFDEVITGFRHSLGGYQKICGVTPDLTTLGKAIANGYPIAALAGRRDLMDRFNTRTGGDVFWAGTFNGHPVGAAAALATIEVLEKPESHQYLFQLGDRMRAGLREITSRRGLTAEVAGFGSVFLTYFMEGPIRSFTDLYRNDAAFFIEYRRRLVSRGIFKLPMNLKRNHLSLSHTQADVDRTLEACDAVIGELKK</sequence>
<dbReference type="InterPro" id="IPR049704">
    <property type="entry name" value="Aminotrans_3_PPA_site"/>
</dbReference>
<dbReference type="EMBL" id="CP063849">
    <property type="protein sequence ID" value="QOY91867.1"/>
    <property type="molecule type" value="Genomic_DNA"/>
</dbReference>
<dbReference type="CDD" id="cd00610">
    <property type="entry name" value="OAT_like"/>
    <property type="match status" value="1"/>
</dbReference>
<keyword evidence="11" id="KW-0032">Aminotransferase</keyword>
<dbReference type="GO" id="GO:0008483">
    <property type="term" value="F:transaminase activity"/>
    <property type="evidence" value="ECO:0007669"/>
    <property type="project" value="UniProtKB-KW"/>
</dbReference>
<evidence type="ECO:0000256" key="3">
    <source>
        <dbReference type="ARBA" id="ARBA00008981"/>
    </source>
</evidence>
<dbReference type="PANTHER" id="PTHR43713:SF3">
    <property type="entry name" value="GLUTAMATE-1-SEMIALDEHYDE 2,1-AMINOMUTASE 1, CHLOROPLASTIC-RELATED"/>
    <property type="match status" value="1"/>
</dbReference>
<dbReference type="InterPro" id="IPR005814">
    <property type="entry name" value="Aminotrans_3"/>
</dbReference>
<evidence type="ECO:0000256" key="5">
    <source>
        <dbReference type="ARBA" id="ARBA00015416"/>
    </source>
</evidence>
<comment type="similarity">
    <text evidence="3">Belongs to the class-III pyridoxal-phosphate-dependent aminotransferase family. HemL subfamily.</text>
</comment>
<evidence type="ECO:0000256" key="8">
    <source>
        <dbReference type="ARBA" id="ARBA00023244"/>
    </source>
</evidence>
<accession>A0A7S7SN03</accession>
<evidence type="ECO:0000256" key="4">
    <source>
        <dbReference type="ARBA" id="ARBA00012143"/>
    </source>
</evidence>
<keyword evidence="11" id="KW-0808">Transferase</keyword>
<dbReference type="NCBIfam" id="NF000818">
    <property type="entry name" value="PRK00062.1"/>
    <property type="match status" value="1"/>
</dbReference>
<protein>
    <recommendedName>
        <fullName evidence="5">Glutamate-1-semialdehyde 2,1-aminomutase</fullName>
        <ecNumber evidence="4">5.4.3.8</ecNumber>
    </recommendedName>
    <alternativeName>
        <fullName evidence="9">Glutamate-1-semialdehyde aminotransferase</fullName>
    </alternativeName>
</protein>
<proteinExistence type="inferred from homology"/>
<dbReference type="SUPFAM" id="SSF53383">
    <property type="entry name" value="PLP-dependent transferases"/>
    <property type="match status" value="1"/>
</dbReference>
<dbReference type="Gene3D" id="3.90.1150.10">
    <property type="entry name" value="Aspartate Aminotransferase, domain 1"/>
    <property type="match status" value="1"/>
</dbReference>
<organism evidence="11 12">
    <name type="scientific">Paludibaculum fermentans</name>
    <dbReference type="NCBI Taxonomy" id="1473598"/>
    <lineage>
        <taxon>Bacteria</taxon>
        <taxon>Pseudomonadati</taxon>
        <taxon>Acidobacteriota</taxon>
        <taxon>Terriglobia</taxon>
        <taxon>Bryobacterales</taxon>
        <taxon>Bryobacteraceae</taxon>
        <taxon>Paludibaculum</taxon>
    </lineage>
</organism>
<keyword evidence="6 10" id="KW-0663">Pyridoxal phosphate</keyword>
<keyword evidence="12" id="KW-1185">Reference proteome</keyword>
<dbReference type="PROSITE" id="PS00600">
    <property type="entry name" value="AA_TRANSFER_CLASS_3"/>
    <property type="match status" value="1"/>
</dbReference>
<dbReference type="EC" id="5.4.3.8" evidence="4"/>
<dbReference type="InterPro" id="IPR015422">
    <property type="entry name" value="PyrdxlP-dep_Trfase_small"/>
</dbReference>
<dbReference type="AlphaFoldDB" id="A0A7S7SN03"/>
<evidence type="ECO:0000256" key="9">
    <source>
        <dbReference type="ARBA" id="ARBA00031365"/>
    </source>
</evidence>
<evidence type="ECO:0000256" key="2">
    <source>
        <dbReference type="ARBA" id="ARBA00004819"/>
    </source>
</evidence>
<evidence type="ECO:0000256" key="6">
    <source>
        <dbReference type="ARBA" id="ARBA00022898"/>
    </source>
</evidence>
<evidence type="ECO:0000256" key="7">
    <source>
        <dbReference type="ARBA" id="ARBA00023235"/>
    </source>
</evidence>
<comment type="pathway">
    <text evidence="2">Porphyrin-containing compound metabolism; protoporphyrin-IX biosynthesis; 5-aminolevulinate from L-glutamyl-tRNA(Glu): step 2/2.</text>
</comment>
<keyword evidence="8" id="KW-0627">Porphyrin biosynthesis</keyword>
<reference evidence="11 12" key="1">
    <citation type="submission" date="2020-10" db="EMBL/GenBank/DDBJ databases">
        <title>Complete genome sequence of Paludibaculum fermentans P105T, a facultatively anaerobic acidobacterium capable of dissimilatory Fe(III) reduction.</title>
        <authorList>
            <person name="Dedysh S.N."/>
            <person name="Beletsky A.V."/>
            <person name="Kulichevskaya I.S."/>
            <person name="Mardanov A.V."/>
            <person name="Ravin N.V."/>
        </authorList>
    </citation>
    <scope>NUCLEOTIDE SEQUENCE [LARGE SCALE GENOMIC DNA]</scope>
    <source>
        <strain evidence="11 12">P105</strain>
    </source>
</reference>
<evidence type="ECO:0000313" key="12">
    <source>
        <dbReference type="Proteomes" id="UP000593892"/>
    </source>
</evidence>
<dbReference type="InterPro" id="IPR015421">
    <property type="entry name" value="PyrdxlP-dep_Trfase_major"/>
</dbReference>
<dbReference type="GO" id="GO:0042286">
    <property type="term" value="F:glutamate-1-semialdehyde 2,1-aminomutase activity"/>
    <property type="evidence" value="ECO:0007669"/>
    <property type="project" value="UniProtKB-EC"/>
</dbReference>
<evidence type="ECO:0000256" key="10">
    <source>
        <dbReference type="RuleBase" id="RU003560"/>
    </source>
</evidence>
<dbReference type="Pfam" id="PF00202">
    <property type="entry name" value="Aminotran_3"/>
    <property type="match status" value="1"/>
</dbReference>
<gene>
    <name evidence="11" type="ORF">IRI77_00095</name>
</gene>
<dbReference type="GO" id="GO:0030170">
    <property type="term" value="F:pyridoxal phosphate binding"/>
    <property type="evidence" value="ECO:0007669"/>
    <property type="project" value="InterPro"/>
</dbReference>
<dbReference type="Gene3D" id="3.40.640.10">
    <property type="entry name" value="Type I PLP-dependent aspartate aminotransferase-like (Major domain)"/>
    <property type="match status" value="1"/>
</dbReference>
<dbReference type="InterPro" id="IPR015424">
    <property type="entry name" value="PyrdxlP-dep_Trfase"/>
</dbReference>
<dbReference type="PANTHER" id="PTHR43713">
    <property type="entry name" value="GLUTAMATE-1-SEMIALDEHYDE 2,1-AMINOMUTASE"/>
    <property type="match status" value="1"/>
</dbReference>
<comment type="cofactor">
    <cofactor evidence="1">
        <name>pyridoxal 5'-phosphate</name>
        <dbReference type="ChEBI" id="CHEBI:597326"/>
    </cofactor>
</comment>